<dbReference type="Proteomes" id="UP000451233">
    <property type="component" value="Unassembled WGS sequence"/>
</dbReference>
<reference evidence="4 5" key="1">
    <citation type="submission" date="2019-11" db="EMBL/GenBank/DDBJ databases">
        <title>Pedobacter sp. HMF7056 Genome sequencing and assembly.</title>
        <authorList>
            <person name="Kang H."/>
            <person name="Kim H."/>
            <person name="Joh K."/>
        </authorList>
    </citation>
    <scope>NUCLEOTIDE SEQUENCE [LARGE SCALE GENOMIC DNA]</scope>
    <source>
        <strain evidence="4 5">HMF7056</strain>
    </source>
</reference>
<name>A0A7K1Y3B6_9SPHI</name>
<dbReference type="PANTHER" id="PTHR30570:SF1">
    <property type="entry name" value="PHOSPHATE-BINDING PROTEIN PSTS"/>
    <property type="match status" value="1"/>
</dbReference>
<gene>
    <name evidence="4" type="ORF">GS398_19675</name>
</gene>
<evidence type="ECO:0000256" key="2">
    <source>
        <dbReference type="SAM" id="SignalP"/>
    </source>
</evidence>
<keyword evidence="5" id="KW-1185">Reference proteome</keyword>
<keyword evidence="1 2" id="KW-0732">Signal</keyword>
<feature type="signal peptide" evidence="2">
    <location>
        <begin position="1"/>
        <end position="23"/>
    </location>
</feature>
<evidence type="ECO:0000259" key="3">
    <source>
        <dbReference type="Pfam" id="PF12849"/>
    </source>
</evidence>
<feature type="chain" id="PRO_5029829103" evidence="2">
    <location>
        <begin position="24"/>
        <end position="308"/>
    </location>
</feature>
<accession>A0A7K1Y3B6</accession>
<comment type="caution">
    <text evidence="4">The sequence shown here is derived from an EMBL/GenBank/DDBJ whole genome shotgun (WGS) entry which is preliminary data.</text>
</comment>
<dbReference type="PROSITE" id="PS51257">
    <property type="entry name" value="PROKAR_LIPOPROTEIN"/>
    <property type="match status" value="1"/>
</dbReference>
<evidence type="ECO:0000256" key="1">
    <source>
        <dbReference type="ARBA" id="ARBA00022729"/>
    </source>
</evidence>
<dbReference type="InterPro" id="IPR050811">
    <property type="entry name" value="Phosphate_ABC_transporter"/>
</dbReference>
<dbReference type="SUPFAM" id="SSF53850">
    <property type="entry name" value="Periplasmic binding protein-like II"/>
    <property type="match status" value="1"/>
</dbReference>
<dbReference type="Gene3D" id="3.40.190.10">
    <property type="entry name" value="Periplasmic binding protein-like II"/>
    <property type="match status" value="2"/>
</dbReference>
<dbReference type="AlphaFoldDB" id="A0A7K1Y3B6"/>
<dbReference type="Pfam" id="PF12849">
    <property type="entry name" value="PBP_like_2"/>
    <property type="match status" value="1"/>
</dbReference>
<dbReference type="RefSeq" id="WP_160908524.1">
    <property type="nucleotide sequence ID" value="NZ_WVHS01000005.1"/>
</dbReference>
<dbReference type="EMBL" id="WVHS01000005">
    <property type="protein sequence ID" value="MXV17529.1"/>
    <property type="molecule type" value="Genomic_DNA"/>
</dbReference>
<proteinExistence type="predicted"/>
<evidence type="ECO:0000313" key="5">
    <source>
        <dbReference type="Proteomes" id="UP000451233"/>
    </source>
</evidence>
<evidence type="ECO:0000313" key="4">
    <source>
        <dbReference type="EMBL" id="MXV17529.1"/>
    </source>
</evidence>
<dbReference type="InterPro" id="IPR024370">
    <property type="entry name" value="PBP_domain"/>
</dbReference>
<sequence length="308" mass="33906">MIRNLKRIFSGSAVLLIPVVFFACSGTVNTKEAYNYTQGSAKIVVDESLAPIVDDQWQVFHNSYPEAKIEMVYLPETSALNLLLTDSMKIAILSDTLTLEQKKHFQNKQQSVLVNKFAIDGVSLVTHRTSADTLITVQEIIDIMRGKSLKGRDLVFDNANSSTVRYLKQLSEVQNLPAAGVYALKSNPEVIRYVQDHPGAVGVVGMNWMEQPDSAMAPVVEQLKYMGVKNLPGKPGSDAFYKPNQTTLATGVYPLMRSLWLINCSGGLGTGFAAFIAGERGQRIVLRSGLMPNKLPPREIILKKGFAK</sequence>
<organism evidence="4 5">
    <name type="scientific">Hufsiella ginkgonis</name>
    <dbReference type="NCBI Taxonomy" id="2695274"/>
    <lineage>
        <taxon>Bacteria</taxon>
        <taxon>Pseudomonadati</taxon>
        <taxon>Bacteroidota</taxon>
        <taxon>Sphingobacteriia</taxon>
        <taxon>Sphingobacteriales</taxon>
        <taxon>Sphingobacteriaceae</taxon>
        <taxon>Hufsiella</taxon>
    </lineage>
</organism>
<protein>
    <submittedName>
        <fullName evidence="4">Phosphate ABC transporter substrate-binding protein</fullName>
    </submittedName>
</protein>
<feature type="domain" description="PBP" evidence="3">
    <location>
        <begin position="37"/>
        <end position="279"/>
    </location>
</feature>
<dbReference type="PANTHER" id="PTHR30570">
    <property type="entry name" value="PERIPLASMIC PHOSPHATE BINDING COMPONENT OF PHOSPHATE ABC TRANSPORTER"/>
    <property type="match status" value="1"/>
</dbReference>